<dbReference type="EMBL" id="QJRX01000003">
    <property type="protein sequence ID" value="PYC27488.1"/>
    <property type="molecule type" value="Genomic_DNA"/>
</dbReference>
<name>A0A2V4L6V5_AQUAC</name>
<keyword evidence="1" id="KW-0732">Signal</keyword>
<evidence type="ECO:0008006" key="4">
    <source>
        <dbReference type="Google" id="ProtNLM"/>
    </source>
</evidence>
<dbReference type="AlphaFoldDB" id="A0A2V4L6V5"/>
<dbReference type="PIRSF" id="PIRSF028200">
    <property type="entry name" value="UCP028200"/>
    <property type="match status" value="1"/>
</dbReference>
<sequence length="296" mass="33819">MRRSSALPTLALLACMGLLAACSRIDLAYRNLDWLLTWRVDQYLDLDRQQKAWLKPRLQEHQAWHCSTQMPQLAAWLEEDGARLDAGRLDSDRLLQRLGQLRQALDAVSVEVGPTAAGLLQQLSPQQVEQLRQALAEENAELRREYVDPPADQLLERRRVRMEERLQPWFGQLDAAQRDLVARWARQLEGQSPLWLDSRQRWQAALLATLEQRQAEDFAARIEQLFAQRQDYWSEDYRAAFARSEQALAELLGGLIASSSAQQRQHLQARLGELREDIAGLSCETTTGAAVANRSE</sequence>
<comment type="caution">
    <text evidence="2">The sequence shown here is derived from an EMBL/GenBank/DDBJ whole genome shotgun (WGS) entry which is preliminary data.</text>
</comment>
<reference evidence="2 3" key="1">
    <citation type="submission" date="2018-06" db="EMBL/GenBank/DDBJ databases">
        <title>Pseudomonas diversity within urban Lake Michigan freshwaters.</title>
        <authorList>
            <person name="Batrich M."/>
            <person name="Hatzopoulos T."/>
            <person name="Putonti C."/>
        </authorList>
    </citation>
    <scope>NUCLEOTIDE SEQUENCE [LARGE SCALE GENOMIC DNA]</scope>
    <source>
        <strain evidence="2 3">MB-090714</strain>
    </source>
</reference>
<dbReference type="OrthoDB" id="5767052at2"/>
<dbReference type="RefSeq" id="WP_110681784.1">
    <property type="nucleotide sequence ID" value="NZ_QJRX01000003.1"/>
</dbReference>
<dbReference type="InterPro" id="IPR016875">
    <property type="entry name" value="UCP028200"/>
</dbReference>
<proteinExistence type="predicted"/>
<dbReference type="PROSITE" id="PS51257">
    <property type="entry name" value="PROKAR_LIPOPROTEIN"/>
    <property type="match status" value="1"/>
</dbReference>
<dbReference type="Proteomes" id="UP000248146">
    <property type="component" value="Unassembled WGS sequence"/>
</dbReference>
<evidence type="ECO:0000256" key="1">
    <source>
        <dbReference type="SAM" id="SignalP"/>
    </source>
</evidence>
<evidence type="ECO:0000313" key="2">
    <source>
        <dbReference type="EMBL" id="PYC27488.1"/>
    </source>
</evidence>
<accession>A0A2V4L6V5</accession>
<evidence type="ECO:0000313" key="3">
    <source>
        <dbReference type="Proteomes" id="UP000248146"/>
    </source>
</evidence>
<dbReference type="Pfam" id="PF19795">
    <property type="entry name" value="DUF6279"/>
    <property type="match status" value="1"/>
</dbReference>
<organism evidence="2 3">
    <name type="scientific">Aquipseudomonas alcaligenes</name>
    <name type="common">Pseudomonas alcaligenes</name>
    <dbReference type="NCBI Taxonomy" id="43263"/>
    <lineage>
        <taxon>Bacteria</taxon>
        <taxon>Pseudomonadati</taxon>
        <taxon>Pseudomonadota</taxon>
        <taxon>Gammaproteobacteria</taxon>
        <taxon>Pseudomonadales</taxon>
        <taxon>Pseudomonadaceae</taxon>
        <taxon>Aquipseudomonas</taxon>
    </lineage>
</organism>
<feature type="chain" id="PRO_5016047549" description="Lipoprotein" evidence="1">
    <location>
        <begin position="21"/>
        <end position="296"/>
    </location>
</feature>
<feature type="signal peptide" evidence="1">
    <location>
        <begin position="1"/>
        <end position="20"/>
    </location>
</feature>
<protein>
    <recommendedName>
        <fullName evidence="4">Lipoprotein</fullName>
    </recommendedName>
</protein>
<gene>
    <name evidence="2" type="ORF">DMO17_07045</name>
</gene>